<dbReference type="InterPro" id="IPR036085">
    <property type="entry name" value="PAZ_dom_sf"/>
</dbReference>
<organism evidence="3 4">
    <name type="scientific">Hyalella azteca</name>
    <name type="common">Amphipod</name>
    <dbReference type="NCBI Taxonomy" id="294128"/>
    <lineage>
        <taxon>Eukaryota</taxon>
        <taxon>Metazoa</taxon>
        <taxon>Ecdysozoa</taxon>
        <taxon>Arthropoda</taxon>
        <taxon>Crustacea</taxon>
        <taxon>Multicrustacea</taxon>
        <taxon>Malacostraca</taxon>
        <taxon>Eumalacostraca</taxon>
        <taxon>Peracarida</taxon>
        <taxon>Amphipoda</taxon>
        <taxon>Senticaudata</taxon>
        <taxon>Talitrida</taxon>
        <taxon>Talitroidea</taxon>
        <taxon>Hyalellidae</taxon>
        <taxon>Hyalella</taxon>
    </lineage>
</organism>
<evidence type="ECO:0000313" key="3">
    <source>
        <dbReference type="Proteomes" id="UP000694843"/>
    </source>
</evidence>
<dbReference type="KEGG" id="hazt:108671916"/>
<feature type="region of interest" description="Disordered" evidence="2">
    <location>
        <begin position="1"/>
        <end position="92"/>
    </location>
</feature>
<dbReference type="SUPFAM" id="SSF101690">
    <property type="entry name" value="PAZ domain"/>
    <property type="match status" value="1"/>
</dbReference>
<dbReference type="SUPFAM" id="SSF47473">
    <property type="entry name" value="EF-hand"/>
    <property type="match status" value="1"/>
</dbReference>
<dbReference type="PROSITE" id="PS00018">
    <property type="entry name" value="EF_HAND_1"/>
    <property type="match status" value="2"/>
</dbReference>
<keyword evidence="1" id="KW-0106">Calcium</keyword>
<evidence type="ECO:0000313" key="4">
    <source>
        <dbReference type="RefSeq" id="XP_018015002.1"/>
    </source>
</evidence>
<dbReference type="GeneID" id="108671916"/>
<feature type="region of interest" description="Disordered" evidence="2">
    <location>
        <begin position="131"/>
        <end position="182"/>
    </location>
</feature>
<sequence>MRSAGPQPQVRAPRPAAQQQQQQFRGIRPAGGPQHPSPITDAPSAWQRSPHVAMLPLPQPGPTTSRQAAPPLPPQQQQPAPTVRPEQPPATHVSRAYCRGTERVQSAIRSAQQTSGEASLPLQMSALSVEQANSGNGSNGNGSNGNGTTSSRGHSRGGHFSREDAKQMILRPHNNSKIGTGKLRRTNDMNLLVNYFEMEKCQDWRLNFYAVIYNPAQDDRRQRYKIMEPHLKHFGGHVFDGMNIFSRNLLPNKETVFSSTTSDGDYSITVKFVRELDSLDDQFIRILNLILRRCQAAIETCQVMKETFMKKIQTRVGKEFVPLSSTKKSNFHTCDINGNRALEEAEFAGCLHNLVSDGTPLDDDALLFRLECFRKFHNQADKNDDHKVTKVEFDNWTKFGFFNIVLAASGQTTVDGGPDTTAVDVIIDDNPARSQQVKGVKSIIKALIQGNTGLAIVNLYGLLTSTDVSNYDPLLITAVNNAADTAQAFAQLVVAVISGTVGNISTDQIIQTLVVAAAQAAGIPGDGSLAIYAVIDGLRNNNTAE</sequence>
<name>A0A8B7NMV5_HYAAZ</name>
<accession>A0A8B7NMV5</accession>
<dbReference type="RefSeq" id="XP_018015002.1">
    <property type="nucleotide sequence ID" value="XM_018159513.2"/>
</dbReference>
<feature type="non-terminal residue" evidence="4">
    <location>
        <position position="545"/>
    </location>
</feature>
<evidence type="ECO:0000256" key="2">
    <source>
        <dbReference type="SAM" id="MobiDB-lite"/>
    </source>
</evidence>
<protein>
    <submittedName>
        <fullName evidence="4">Uncharacterized protein LOC108671916</fullName>
    </submittedName>
</protein>
<dbReference type="InterPro" id="IPR018247">
    <property type="entry name" value="EF_Hand_1_Ca_BS"/>
</dbReference>
<dbReference type="Proteomes" id="UP000694843">
    <property type="component" value="Unplaced"/>
</dbReference>
<proteinExistence type="predicted"/>
<dbReference type="InterPro" id="IPR011992">
    <property type="entry name" value="EF-hand-dom_pair"/>
</dbReference>
<dbReference type="Pfam" id="PF23278">
    <property type="entry name" value="Piwi_N"/>
    <property type="match status" value="1"/>
</dbReference>
<dbReference type="Gene3D" id="1.10.238.10">
    <property type="entry name" value="EF-hand"/>
    <property type="match status" value="1"/>
</dbReference>
<keyword evidence="3" id="KW-1185">Reference proteome</keyword>
<dbReference type="AlphaFoldDB" id="A0A8B7NMV5"/>
<feature type="compositionally biased region" description="Low complexity" evidence="2">
    <location>
        <begin position="1"/>
        <end position="30"/>
    </location>
</feature>
<gene>
    <name evidence="4" type="primary">LOC108671916</name>
</gene>
<reference evidence="4" key="1">
    <citation type="submission" date="2025-08" db="UniProtKB">
        <authorList>
            <consortium name="RefSeq"/>
        </authorList>
    </citation>
    <scope>IDENTIFICATION</scope>
    <source>
        <tissue evidence="4">Whole organism</tissue>
    </source>
</reference>
<evidence type="ECO:0000256" key="1">
    <source>
        <dbReference type="ARBA" id="ARBA00022837"/>
    </source>
</evidence>